<dbReference type="PANTHER" id="PTHR45922:SF1">
    <property type="entry name" value="CLEAVAGE AND POLYADENYLATION SPECIFICITY FACTOR SUBUNIT 2"/>
    <property type="match status" value="1"/>
</dbReference>
<evidence type="ECO:0000313" key="8">
    <source>
        <dbReference type="Proteomes" id="UP000243876"/>
    </source>
</evidence>
<dbReference type="Pfam" id="PF13299">
    <property type="entry name" value="CPSF100_C"/>
    <property type="match status" value="1"/>
</dbReference>
<feature type="region of interest" description="Disordered" evidence="5">
    <location>
        <begin position="121"/>
        <end position="165"/>
    </location>
</feature>
<name>A0A0D6EJ48_SPOSA</name>
<proteinExistence type="inferred from homology"/>
<dbReference type="SUPFAM" id="SSF56281">
    <property type="entry name" value="Metallo-hydrolase/oxidoreductase"/>
    <property type="match status" value="1"/>
</dbReference>
<evidence type="ECO:0000256" key="3">
    <source>
        <dbReference type="ARBA" id="ARBA00023242"/>
    </source>
</evidence>
<protein>
    <recommendedName>
        <fullName evidence="4">Cleavage and polyadenylation specificity factor subunit 2</fullName>
    </recommendedName>
    <alternativeName>
        <fullName evidence="4">Cleavage and polyadenylation specificity factor 100 kDa subunit</fullName>
    </alternativeName>
</protein>
<keyword evidence="4" id="KW-0694">RNA-binding</keyword>
<dbReference type="OrthoDB" id="64353at2759"/>
<feature type="region of interest" description="Disordered" evidence="5">
    <location>
        <begin position="712"/>
        <end position="738"/>
    </location>
</feature>
<dbReference type="Pfam" id="PF10996">
    <property type="entry name" value="Beta-Casp"/>
    <property type="match status" value="1"/>
</dbReference>
<feature type="region of interest" description="Disordered" evidence="5">
    <location>
        <begin position="576"/>
        <end position="616"/>
    </location>
</feature>
<feature type="compositionally biased region" description="Low complexity" evidence="5">
    <location>
        <begin position="888"/>
        <end position="926"/>
    </location>
</feature>
<gene>
    <name evidence="7" type="primary">SPOSA6832_01616</name>
</gene>
<dbReference type="InterPro" id="IPR025069">
    <property type="entry name" value="Cpsf2_C"/>
</dbReference>
<dbReference type="InterPro" id="IPR036866">
    <property type="entry name" value="RibonucZ/Hydroxyglut_hydro"/>
</dbReference>
<dbReference type="EMBL" id="CENE01000005">
    <property type="protein sequence ID" value="CEQ40047.1"/>
    <property type="molecule type" value="Genomic_DNA"/>
</dbReference>
<comment type="similarity">
    <text evidence="4">Belongs to the metallo-beta-lactamase superfamily. RNA-metabolizing metallo-beta-lactamase-like family. CPSF2/YSH1 subfamily.</text>
</comment>
<dbReference type="PANTHER" id="PTHR45922">
    <property type="entry name" value="CLEAVAGE AND POLYADENYLATION SPECIFICITY FACTOR SUBUNIT 2"/>
    <property type="match status" value="1"/>
</dbReference>
<keyword evidence="8" id="KW-1185">Reference proteome</keyword>
<evidence type="ECO:0000256" key="4">
    <source>
        <dbReference type="RuleBase" id="RU365006"/>
    </source>
</evidence>
<dbReference type="GO" id="GO:0006398">
    <property type="term" value="P:mRNA 3'-end processing by stem-loop binding and cleavage"/>
    <property type="evidence" value="ECO:0007669"/>
    <property type="project" value="InterPro"/>
</dbReference>
<dbReference type="Gene3D" id="3.60.15.10">
    <property type="entry name" value="Ribonuclease Z/Hydroxyacylglutathione hydrolase-like"/>
    <property type="match status" value="1"/>
</dbReference>
<evidence type="ECO:0000259" key="6">
    <source>
        <dbReference type="SMART" id="SM01027"/>
    </source>
</evidence>
<feature type="compositionally biased region" description="Acidic residues" evidence="5">
    <location>
        <begin position="723"/>
        <end position="735"/>
    </location>
</feature>
<feature type="compositionally biased region" description="Basic and acidic residues" evidence="5">
    <location>
        <begin position="121"/>
        <end position="164"/>
    </location>
</feature>
<reference evidence="8" key="1">
    <citation type="submission" date="2015-02" db="EMBL/GenBank/DDBJ databases">
        <authorList>
            <person name="Gon?alves P."/>
        </authorList>
    </citation>
    <scope>NUCLEOTIDE SEQUENCE [LARGE SCALE GENOMIC DNA]</scope>
</reference>
<dbReference type="Gene3D" id="3.40.50.10890">
    <property type="match status" value="1"/>
</dbReference>
<evidence type="ECO:0000313" key="7">
    <source>
        <dbReference type="EMBL" id="CEQ40047.1"/>
    </source>
</evidence>
<comment type="subcellular location">
    <subcellularLocation>
        <location evidence="1 4">Nucleus</location>
    </subcellularLocation>
</comment>
<dbReference type="Pfam" id="PF16661">
    <property type="entry name" value="Lactamase_B_6"/>
    <property type="match status" value="2"/>
</dbReference>
<feature type="compositionally biased region" description="Acidic residues" evidence="5">
    <location>
        <begin position="584"/>
        <end position="604"/>
    </location>
</feature>
<accession>A0A0D6EJ48</accession>
<dbReference type="GO" id="GO:0003723">
    <property type="term" value="F:RNA binding"/>
    <property type="evidence" value="ECO:0007669"/>
    <property type="project" value="UniProtKB-KW"/>
</dbReference>
<sequence length="1063" mass="114739">MSITLTPLSGPFPSPPAYLLPVDSAKILLDCGVYDRSPESTLPSSSTTTSPQPSNEQIAAYLSSLRALAPQLNLVLLSHPLLSSLGLLPWLRARCGLRCPVYATLPTREMGRYAVEEWVDARSSAERNEARQTEKAKRSDAGKLKKDKDKKGKGKSSAERKSNKEVVLGVGEDMVNVKEEEVEPAEDMAVDELPHHQGEGAALDQDPWDQVWKLTTQEIREAFLAINAVRWTQPVHLSGALKGYTLVAHRSGHTLGGSLYTLRPSLSSSLSPASSASSLLYAPLFNHIKEHHLDPTSLLAGGNVDDNMRRMGVMVVGAQRAKVVNIKRIDRERKLLGFVLLSSDSPELAESADVSRPPADLITSTMQSGGSVLLPTDPSARLFELLVLLETHWQFANLGAQFPLCLISRTGKEAVGFVRSLTEWMGGQIGSEKGADILKFNNLKIFASLEEISATIPPSVPKLILTVPATLSYGFARALFLDFARQPNNLVLLTGRSDPGTLARWLVDEVWEKEQEEGRRYGEGAVGKEVKMDQVIELEMRRKVYLEGDELESHLAAEREAADLVAKQQAALERSRRMLHADAGESDSDSDPSDAEDDVAEEMIGEPSAPAVRRRTGGFTGGAGAWDEFLDTDALAGSAGGMSFDIYVKGDYGVRKVAEGTGLPRYRMFPVVERKRRVDAYGEAIDVEGWLRRGVEEDPMMAAGGVVGMGKGPSVLGKRGREEEEEEEEAAAEEPEPPHKYVVDKVEVHLQSLLFVIDMEGLSDGRALKTILPQINPRKLVVVDGSEDAVQDLASSCKAVTSMTHDIYTPAVGEKIVVGEETKNFSIRLGDSIMASLRLSRPSDQVDTFSMRQVEDYDVAYVSGVVRIDPESDLPVLERASFSDATTAAPALPVPAEAEPTEAPATTIEGEPETAASAAPSADSTEQAGVVSGSPPPSDATVVLPALRPSLFIGDLRLALLKERLAALRVPSEFTGQGILVCGPAPPEAFDFDFTAAAAAKGIDMRRGAKAVRDALWAEAMETSGGKVSVRKVGRGRLVVDGSPGETYFVVRKAVYALHAQAG</sequence>
<dbReference type="InterPro" id="IPR001279">
    <property type="entry name" value="Metallo-B-lactamas"/>
</dbReference>
<dbReference type="Proteomes" id="UP000243876">
    <property type="component" value="Unassembled WGS sequence"/>
</dbReference>
<evidence type="ECO:0000256" key="2">
    <source>
        <dbReference type="ARBA" id="ARBA00022664"/>
    </source>
</evidence>
<feature type="domain" description="Beta-Casp" evidence="6">
    <location>
        <begin position="382"/>
        <end position="506"/>
    </location>
</feature>
<dbReference type="SMART" id="SM01027">
    <property type="entry name" value="Beta-Casp"/>
    <property type="match status" value="1"/>
</dbReference>
<organism evidence="7 8">
    <name type="scientific">Sporidiobolus salmonicolor</name>
    <name type="common">Yeast-like fungus</name>
    <name type="synonym">Sporobolomyces salmonicolor</name>
    <dbReference type="NCBI Taxonomy" id="5005"/>
    <lineage>
        <taxon>Eukaryota</taxon>
        <taxon>Fungi</taxon>
        <taxon>Dikarya</taxon>
        <taxon>Basidiomycota</taxon>
        <taxon>Pucciniomycotina</taxon>
        <taxon>Microbotryomycetes</taxon>
        <taxon>Sporidiobolales</taxon>
        <taxon>Sporidiobolaceae</taxon>
        <taxon>Sporobolomyces</taxon>
    </lineage>
</organism>
<evidence type="ECO:0000256" key="5">
    <source>
        <dbReference type="SAM" id="MobiDB-lite"/>
    </source>
</evidence>
<dbReference type="AlphaFoldDB" id="A0A0D6EJ48"/>
<feature type="region of interest" description="Disordered" evidence="5">
    <location>
        <begin position="888"/>
        <end position="937"/>
    </location>
</feature>
<keyword evidence="2 4" id="KW-0507">mRNA processing</keyword>
<keyword evidence="3 4" id="KW-0539">Nucleus</keyword>
<dbReference type="InterPro" id="IPR027075">
    <property type="entry name" value="CPSF2"/>
</dbReference>
<evidence type="ECO:0000256" key="1">
    <source>
        <dbReference type="ARBA" id="ARBA00004123"/>
    </source>
</evidence>
<dbReference type="InterPro" id="IPR022712">
    <property type="entry name" value="Beta_Casp"/>
</dbReference>
<dbReference type="GO" id="GO:0005847">
    <property type="term" value="C:mRNA cleavage and polyadenylation specificity factor complex"/>
    <property type="evidence" value="ECO:0007669"/>
    <property type="project" value="InterPro"/>
</dbReference>
<feature type="non-terminal residue" evidence="7">
    <location>
        <position position="1"/>
    </location>
</feature>